<dbReference type="Proteomes" id="UP000282551">
    <property type="component" value="Chromosome"/>
</dbReference>
<reference evidence="3 4" key="1">
    <citation type="submission" date="2018-12" db="EMBL/GenBank/DDBJ databases">
        <authorList>
            <consortium name="Pathogen Informatics"/>
        </authorList>
    </citation>
    <scope>NUCLEOTIDE SEQUENCE [LARGE SCALE GENOMIC DNA]</scope>
    <source>
        <strain evidence="3 4">NCTC10485</strain>
    </source>
</reference>
<dbReference type="PANTHER" id="PTHR43244">
    <property type="match status" value="1"/>
</dbReference>
<dbReference type="OrthoDB" id="7054907at2"/>
<dbReference type="AlphaFoldDB" id="A0A3S4SZ20"/>
<name>A0A3S4SZ20_MYCCI</name>
<dbReference type="NCBIfam" id="TIGR03564">
    <property type="entry name" value="F420_MSMEG_4879"/>
    <property type="match status" value="1"/>
</dbReference>
<protein>
    <submittedName>
        <fullName evidence="3">Luciferase-like monooxygenase</fullName>
    </submittedName>
</protein>
<dbReference type="InterPro" id="IPR050564">
    <property type="entry name" value="F420-G6PD/mer"/>
</dbReference>
<accession>A0A3S4SZ20</accession>
<dbReference type="EMBL" id="LR134355">
    <property type="protein sequence ID" value="VEG46967.1"/>
    <property type="molecule type" value="Genomic_DNA"/>
</dbReference>
<dbReference type="InterPro" id="IPR019910">
    <property type="entry name" value="Lucif-like_OxRdtase_MSMEG_4879"/>
</dbReference>
<dbReference type="RefSeq" id="WP_126333022.1">
    <property type="nucleotide sequence ID" value="NZ_AP022604.1"/>
</dbReference>
<evidence type="ECO:0000313" key="3">
    <source>
        <dbReference type="EMBL" id="VEG46967.1"/>
    </source>
</evidence>
<keyword evidence="4" id="KW-1185">Reference proteome</keyword>
<dbReference type="PANTHER" id="PTHR43244:SF1">
    <property type="entry name" value="5,10-METHYLENETETRAHYDROMETHANOPTERIN REDUCTASE"/>
    <property type="match status" value="1"/>
</dbReference>
<dbReference type="GO" id="GO:0004497">
    <property type="term" value="F:monooxygenase activity"/>
    <property type="evidence" value="ECO:0007669"/>
    <property type="project" value="UniProtKB-KW"/>
</dbReference>
<feature type="domain" description="Luciferase-like" evidence="2">
    <location>
        <begin position="9"/>
        <end position="275"/>
    </location>
</feature>
<dbReference type="GO" id="GO:0016705">
    <property type="term" value="F:oxidoreductase activity, acting on paired donors, with incorporation or reduction of molecular oxygen"/>
    <property type="evidence" value="ECO:0007669"/>
    <property type="project" value="InterPro"/>
</dbReference>
<dbReference type="Pfam" id="PF00296">
    <property type="entry name" value="Bac_luciferase"/>
    <property type="match status" value="1"/>
</dbReference>
<gene>
    <name evidence="3" type="ORF">NCTC10485_01365</name>
</gene>
<dbReference type="SUPFAM" id="SSF51679">
    <property type="entry name" value="Bacterial luciferase-like"/>
    <property type="match status" value="1"/>
</dbReference>
<proteinExistence type="predicted"/>
<evidence type="ECO:0000313" key="4">
    <source>
        <dbReference type="Proteomes" id="UP000282551"/>
    </source>
</evidence>
<sequence length="310" mass="32012">MRIGLTGGGSSVDSIVRQAKQAEEDGFAALWYASAVAGDPLVAMALAGRATSSIELGTAVLQTYPCHPLLQANRAVAAANAMGRPGFALGLGPSHRPVVEDVLGLSYDHPGRSTDEYVRIVAALLRDGEADFDGADWSTHSAGRMAAAEHPIPVLLAALSPRLLRIAGRHADGVILWLASAAALEGAIMPVLAGAAAEAGRPAPRVVAGLPIAVHEDRDEVRAAVAATATGYGAMSNFERIIETGGGSSAADVAIVGDEQAVRDQLERLIAAGATEVWAQPVAVGADRDRRRSSLQRTRALLSALARQSD</sequence>
<dbReference type="InterPro" id="IPR011251">
    <property type="entry name" value="Luciferase-like_dom"/>
</dbReference>
<dbReference type="InterPro" id="IPR036661">
    <property type="entry name" value="Luciferase-like_sf"/>
</dbReference>
<organism evidence="3 4">
    <name type="scientific">Mycolicibacterium chitae</name>
    <name type="common">Mycobacterium chitae</name>
    <dbReference type="NCBI Taxonomy" id="1792"/>
    <lineage>
        <taxon>Bacteria</taxon>
        <taxon>Bacillati</taxon>
        <taxon>Actinomycetota</taxon>
        <taxon>Actinomycetes</taxon>
        <taxon>Mycobacteriales</taxon>
        <taxon>Mycobacteriaceae</taxon>
        <taxon>Mycolicibacterium</taxon>
    </lineage>
</organism>
<evidence type="ECO:0000256" key="1">
    <source>
        <dbReference type="ARBA" id="ARBA00023002"/>
    </source>
</evidence>
<dbReference type="Gene3D" id="3.20.20.30">
    <property type="entry name" value="Luciferase-like domain"/>
    <property type="match status" value="1"/>
</dbReference>
<keyword evidence="3" id="KW-0503">Monooxygenase</keyword>
<evidence type="ECO:0000259" key="2">
    <source>
        <dbReference type="Pfam" id="PF00296"/>
    </source>
</evidence>
<dbReference type="CDD" id="cd01097">
    <property type="entry name" value="Tetrahydromethanopterin_reductase"/>
    <property type="match status" value="1"/>
</dbReference>
<keyword evidence="1" id="KW-0560">Oxidoreductase</keyword>